<sequence length="235" mass="26649">MARLMRNFGIVDQKLEEADFFCDLVAEGGADVRRVSHYFSAYVAAARSVTFALQASISGADGFADWYTGWQRKLKQDNLARFFHACRTDTQHIGLNPVRACWSSREYKACFFRQPELGRYDWLPEVDVATACHQHMKLLCELMRDCYQVFGMLIDPDQIYTAEGLAAKGWSLEDVEEQLGFPRGYTDIPWEGQDKDAQRLKLLRRNIALSGIGPTLSKYLDEASATGAERGVIEQ</sequence>
<dbReference type="EMBL" id="CP017637">
    <property type="protein sequence ID" value="APG08155.1"/>
    <property type="molecule type" value="Genomic_DNA"/>
</dbReference>
<reference evidence="1 2" key="1">
    <citation type="submission" date="2016-11" db="EMBL/GenBank/DDBJ databases">
        <title>Complete Genome Sequence of Bradyrhizobium sp. strain J5, an isolated from soybean nodule in Hokkaido.</title>
        <authorList>
            <person name="Kanehara K."/>
        </authorList>
    </citation>
    <scope>NUCLEOTIDE SEQUENCE [LARGE SCALE GENOMIC DNA]</scope>
    <source>
        <strain evidence="1 2">J5</strain>
    </source>
</reference>
<evidence type="ECO:0000313" key="2">
    <source>
        <dbReference type="Proteomes" id="UP000181962"/>
    </source>
</evidence>
<gene>
    <name evidence="1" type="ORF">BKD09_07430</name>
</gene>
<protein>
    <submittedName>
        <fullName evidence="1">Uncharacterized protein</fullName>
    </submittedName>
</protein>
<dbReference type="Proteomes" id="UP000181962">
    <property type="component" value="Chromosome"/>
</dbReference>
<accession>A0A1L3F4C1</accession>
<name>A0A1L3F4C1_BRAJP</name>
<dbReference type="AlphaFoldDB" id="A0A1L3F4C1"/>
<proteinExistence type="predicted"/>
<organism evidence="1 2">
    <name type="scientific">Bradyrhizobium japonicum</name>
    <dbReference type="NCBI Taxonomy" id="375"/>
    <lineage>
        <taxon>Bacteria</taxon>
        <taxon>Pseudomonadati</taxon>
        <taxon>Pseudomonadota</taxon>
        <taxon>Alphaproteobacteria</taxon>
        <taxon>Hyphomicrobiales</taxon>
        <taxon>Nitrobacteraceae</taxon>
        <taxon>Bradyrhizobium</taxon>
    </lineage>
</organism>
<evidence type="ECO:0000313" key="1">
    <source>
        <dbReference type="EMBL" id="APG08155.1"/>
    </source>
</evidence>